<evidence type="ECO:0000313" key="3">
    <source>
        <dbReference type="EMBL" id="QIN80438.1"/>
    </source>
</evidence>
<dbReference type="Pfam" id="PF04107">
    <property type="entry name" value="GCS2"/>
    <property type="match status" value="1"/>
</dbReference>
<sequence>METSFGASAPYTVGIEEEFQLLDPGTLGLAPLIQGVLAARGPNDEGLATSELSSSCFEMRSPVYRTVSELAAGLPGLRRRMRALAEGGGARLAAAGAHPFSDPSDGPVAEGSTTGGSRRRWAGWRGRRPSSGCTSTSRSRTRRRRYARSAPSRGGCRSF</sequence>
<dbReference type="InterPro" id="IPR050141">
    <property type="entry name" value="GCL_type2/YbdK_subfam"/>
</dbReference>
<comment type="catalytic activity">
    <reaction evidence="1">
        <text>L-cysteine + L-glutamate + ATP = gamma-L-glutamyl-L-cysteine + ADP + phosphate + H(+)</text>
        <dbReference type="Rhea" id="RHEA:13285"/>
        <dbReference type="ChEBI" id="CHEBI:15378"/>
        <dbReference type="ChEBI" id="CHEBI:29985"/>
        <dbReference type="ChEBI" id="CHEBI:30616"/>
        <dbReference type="ChEBI" id="CHEBI:35235"/>
        <dbReference type="ChEBI" id="CHEBI:43474"/>
        <dbReference type="ChEBI" id="CHEBI:58173"/>
        <dbReference type="ChEBI" id="CHEBI:456216"/>
        <dbReference type="EC" id="6.3.2.2"/>
    </reaction>
</comment>
<dbReference type="GO" id="GO:0004357">
    <property type="term" value="F:glutamate-cysteine ligase activity"/>
    <property type="evidence" value="ECO:0007669"/>
    <property type="project" value="UniProtKB-EC"/>
</dbReference>
<dbReference type="AlphaFoldDB" id="A0A6G8Q1V7"/>
<dbReference type="Proteomes" id="UP000502706">
    <property type="component" value="Chromosome"/>
</dbReference>
<dbReference type="GO" id="GO:0042398">
    <property type="term" value="P:modified amino acid biosynthetic process"/>
    <property type="evidence" value="ECO:0007669"/>
    <property type="project" value="InterPro"/>
</dbReference>
<feature type="compositionally biased region" description="Low complexity" evidence="2">
    <location>
        <begin position="129"/>
        <end position="138"/>
    </location>
</feature>
<reference evidence="3 4" key="1">
    <citation type="submission" date="2019-10" db="EMBL/GenBank/DDBJ databases">
        <title>Rubrobacter sp nov SCSIO 52915 isolated from a deep-sea sediment in the South China Sea.</title>
        <authorList>
            <person name="Chen R.W."/>
        </authorList>
    </citation>
    <scope>NUCLEOTIDE SEQUENCE [LARGE SCALE GENOMIC DNA]</scope>
    <source>
        <strain evidence="3 4">SCSIO 52915</strain>
    </source>
</reference>
<dbReference type="PANTHER" id="PTHR36510:SF1">
    <property type="entry name" value="GLUTAMATE--CYSTEINE LIGASE 2-RELATED"/>
    <property type="match status" value="1"/>
</dbReference>
<evidence type="ECO:0000313" key="4">
    <source>
        <dbReference type="Proteomes" id="UP000502706"/>
    </source>
</evidence>
<dbReference type="InterPro" id="IPR014746">
    <property type="entry name" value="Gln_synth/guanido_kin_cat_dom"/>
</dbReference>
<evidence type="ECO:0000256" key="2">
    <source>
        <dbReference type="SAM" id="MobiDB-lite"/>
    </source>
</evidence>
<evidence type="ECO:0008006" key="5">
    <source>
        <dbReference type="Google" id="ProtNLM"/>
    </source>
</evidence>
<feature type="region of interest" description="Disordered" evidence="2">
    <location>
        <begin position="92"/>
        <end position="159"/>
    </location>
</feature>
<keyword evidence="4" id="KW-1185">Reference proteome</keyword>
<protein>
    <recommendedName>
        <fullName evidence="5">Glutamate--cysteine ligase</fullName>
    </recommendedName>
</protein>
<evidence type="ECO:0000256" key="1">
    <source>
        <dbReference type="ARBA" id="ARBA00048819"/>
    </source>
</evidence>
<feature type="compositionally biased region" description="Basic residues" evidence="2">
    <location>
        <begin position="117"/>
        <end position="128"/>
    </location>
</feature>
<organism evidence="3 4">
    <name type="scientific">Rubrobacter marinus</name>
    <dbReference type="NCBI Taxonomy" id="2653852"/>
    <lineage>
        <taxon>Bacteria</taxon>
        <taxon>Bacillati</taxon>
        <taxon>Actinomycetota</taxon>
        <taxon>Rubrobacteria</taxon>
        <taxon>Rubrobacterales</taxon>
        <taxon>Rubrobacteraceae</taxon>
        <taxon>Rubrobacter</taxon>
    </lineage>
</organism>
<dbReference type="EMBL" id="CP045121">
    <property type="protein sequence ID" value="QIN80438.1"/>
    <property type="molecule type" value="Genomic_DNA"/>
</dbReference>
<dbReference type="KEGG" id="rmar:GBA65_20125"/>
<dbReference type="InterPro" id="IPR006336">
    <property type="entry name" value="GCS2"/>
</dbReference>
<proteinExistence type="predicted"/>
<dbReference type="Gene3D" id="3.30.590.20">
    <property type="match status" value="1"/>
</dbReference>
<dbReference type="PANTHER" id="PTHR36510">
    <property type="entry name" value="GLUTAMATE--CYSTEINE LIGASE 2-RELATED"/>
    <property type="match status" value="1"/>
</dbReference>
<accession>A0A6G8Q1V7</accession>
<dbReference type="SUPFAM" id="SSF55931">
    <property type="entry name" value="Glutamine synthetase/guanido kinase"/>
    <property type="match status" value="1"/>
</dbReference>
<name>A0A6G8Q1V7_9ACTN</name>
<feature type="compositionally biased region" description="Low complexity" evidence="2">
    <location>
        <begin position="148"/>
        <end position="159"/>
    </location>
</feature>
<gene>
    <name evidence="3" type="ORF">GBA65_20125</name>
</gene>